<organism evidence="1 2">
    <name type="scientific">Coniochaeta pulveracea</name>
    <dbReference type="NCBI Taxonomy" id="177199"/>
    <lineage>
        <taxon>Eukaryota</taxon>
        <taxon>Fungi</taxon>
        <taxon>Dikarya</taxon>
        <taxon>Ascomycota</taxon>
        <taxon>Pezizomycotina</taxon>
        <taxon>Sordariomycetes</taxon>
        <taxon>Sordariomycetidae</taxon>
        <taxon>Coniochaetales</taxon>
        <taxon>Coniochaetaceae</taxon>
        <taxon>Coniochaeta</taxon>
    </lineage>
</organism>
<accession>A0A420YLM4</accession>
<proteinExistence type="predicted"/>
<dbReference type="EMBL" id="QVQW01000003">
    <property type="protein sequence ID" value="RKU48752.1"/>
    <property type="molecule type" value="Genomic_DNA"/>
</dbReference>
<dbReference type="AlphaFoldDB" id="A0A420YLM4"/>
<protein>
    <submittedName>
        <fullName evidence="1">Uncharacterized protein</fullName>
    </submittedName>
</protein>
<sequence length="286" mass="33242">MTKSKSFKRSRPSKKHATIGAKRSQILKALLPTSGYTFPAGLPVVIGFREDARVVQAMKAAKTREVLIMPSQVAELITELFSNAPKFMRQLKTGWSFHWKFVKSYTTWTKPLEVDDIISLVEYLVKSRKRYQNYHLHAPLRPGQVNPLLRAIDDYIAMISQDEFRNIVYWNTTLDFDDDDDDDEENEVDIEKPQWDTLQTIYDESDDDENDSSRNLKRKVMTEDVEDVSEMFTHMSMEARAVKTRKLEEDELMVTKRDETFLEELGHKMSRVTLDDTDEVGKDSPC</sequence>
<reference evidence="1 2" key="1">
    <citation type="submission" date="2018-08" db="EMBL/GenBank/DDBJ databases">
        <title>Draft genome of the lignicolous fungus Coniochaeta pulveracea.</title>
        <authorList>
            <person name="Borstlap C.J."/>
            <person name="De Witt R.N."/>
            <person name="Botha A."/>
            <person name="Volschenk H."/>
        </authorList>
    </citation>
    <scope>NUCLEOTIDE SEQUENCE [LARGE SCALE GENOMIC DNA]</scope>
    <source>
        <strain evidence="1 2">CAB683</strain>
    </source>
</reference>
<dbReference type="Proteomes" id="UP000275385">
    <property type="component" value="Unassembled WGS sequence"/>
</dbReference>
<evidence type="ECO:0000313" key="1">
    <source>
        <dbReference type="EMBL" id="RKU48752.1"/>
    </source>
</evidence>
<evidence type="ECO:0000313" key="2">
    <source>
        <dbReference type="Proteomes" id="UP000275385"/>
    </source>
</evidence>
<gene>
    <name evidence="1" type="ORF">DL546_002435</name>
</gene>
<comment type="caution">
    <text evidence="1">The sequence shown here is derived from an EMBL/GenBank/DDBJ whole genome shotgun (WGS) entry which is preliminary data.</text>
</comment>
<keyword evidence="2" id="KW-1185">Reference proteome</keyword>
<name>A0A420YLM4_9PEZI</name>